<feature type="region of interest" description="Disordered" evidence="1">
    <location>
        <begin position="470"/>
        <end position="677"/>
    </location>
</feature>
<feature type="region of interest" description="Disordered" evidence="1">
    <location>
        <begin position="430"/>
        <end position="455"/>
    </location>
</feature>
<evidence type="ECO:0000313" key="4">
    <source>
        <dbReference type="Proteomes" id="UP001415857"/>
    </source>
</evidence>
<feature type="domain" description="SAWADEE" evidence="2">
    <location>
        <begin position="10"/>
        <end position="137"/>
    </location>
</feature>
<dbReference type="Gene3D" id="2.30.30.140">
    <property type="match status" value="1"/>
</dbReference>
<evidence type="ECO:0000256" key="1">
    <source>
        <dbReference type="SAM" id="MobiDB-lite"/>
    </source>
</evidence>
<accession>A0AAP0S4K4</accession>
<dbReference type="AlphaFoldDB" id="A0AAP0S4K4"/>
<feature type="compositionally biased region" description="Basic and acidic residues" evidence="1">
    <location>
        <begin position="598"/>
        <end position="618"/>
    </location>
</feature>
<comment type="caution">
    <text evidence="3">The sequence shown here is derived from an EMBL/GenBank/DDBJ whole genome shotgun (WGS) entry which is preliminary data.</text>
</comment>
<feature type="compositionally biased region" description="Polar residues" evidence="1">
    <location>
        <begin position="491"/>
        <end position="502"/>
    </location>
</feature>
<evidence type="ECO:0000313" key="3">
    <source>
        <dbReference type="EMBL" id="KAK9290883.1"/>
    </source>
</evidence>
<dbReference type="Pfam" id="PF16719">
    <property type="entry name" value="SAWADEE"/>
    <property type="match status" value="1"/>
</dbReference>
<feature type="compositionally biased region" description="Polar residues" evidence="1">
    <location>
        <begin position="619"/>
        <end position="630"/>
    </location>
</feature>
<feature type="compositionally biased region" description="Basic and acidic residues" evidence="1">
    <location>
        <begin position="470"/>
        <end position="490"/>
    </location>
</feature>
<proteinExistence type="predicted"/>
<dbReference type="EMBL" id="JBBPBK010000002">
    <property type="protein sequence ID" value="KAK9290883.1"/>
    <property type="molecule type" value="Genomic_DNA"/>
</dbReference>
<protein>
    <recommendedName>
        <fullName evidence="2">SAWADEE domain-containing protein</fullName>
    </recommendedName>
</protein>
<dbReference type="InterPro" id="IPR032001">
    <property type="entry name" value="SAWADEE_dom"/>
</dbReference>
<gene>
    <name evidence="3" type="ORF">L1049_009062</name>
</gene>
<sequence>MASAIAEDAVELEAMRKEDSSWHPCQVSLSSTGVGLVVDFGSQDLEDMILNNEEALTRIRIRSVPLQGDDCSRIDEGEHVLATDKSQFKSLFFDAEVEKALRVRHSKRVHCRCTFMINWLHEDFKGGTSTVPSSSIMKLSTKNINIHPTVAAFLKSIKSFSFSGASPLPTILDDMDCEMDLNRLVEQQIEGIGKLVDDAFNKEISKDTLLGTKVDTNKQMQRKTVAASKVSISHVEVPCDQNHLKRSTRNSRKLQEQMEVKDPPSPALSIQEELSEIRSHLSPLAGRAALASLVSKLPQKLEFSTNHAEKDFTSATDKTTHNHISMKSLNETISFTSCVENNISLNDELSSDLGSASVLAVSESVEIVKPLISTGGHASRSTGLGEASAGIPTKVRKNENKTSEIANSSISLTCSVTERKLSQPINPTRITRSAVQKGTGVPNDDDQMKTSAEDKKLRISTTMKRLTRSAIEKGKENITVEDKQGLKENKSAQTTESDSSEGTGVPNDDVQMKASAEDKKLITPTTMKRLTRSAVEKEKGNITVHDKKGLEENKSPQTTESDSPEGTGVPNDDVEMKTSTEDKKLRTSTTMKRLTRSAVEKEKEIITVDDKQGLKENKSAQTTELDSSEGNVAVLKRNVSEKKSSVSKKKKPVSSPLDAEIDGPVNGNLQKADVQCC</sequence>
<feature type="compositionally biased region" description="Basic and acidic residues" evidence="1">
    <location>
        <begin position="446"/>
        <end position="455"/>
    </location>
</feature>
<feature type="compositionally biased region" description="Basic and acidic residues" evidence="1">
    <location>
        <begin position="574"/>
        <end position="585"/>
    </location>
</feature>
<feature type="region of interest" description="Disordered" evidence="1">
    <location>
        <begin position="241"/>
        <end position="265"/>
    </location>
</feature>
<reference evidence="3 4" key="1">
    <citation type="journal article" date="2024" name="Plant J.">
        <title>Genome sequences and population genomics reveal climatic adaptation and genomic divergence between two closely related sweetgum species.</title>
        <authorList>
            <person name="Xu W.Q."/>
            <person name="Ren C.Q."/>
            <person name="Zhang X.Y."/>
            <person name="Comes H.P."/>
            <person name="Liu X.H."/>
            <person name="Li Y.G."/>
            <person name="Kettle C.J."/>
            <person name="Jalonen R."/>
            <person name="Gaisberger H."/>
            <person name="Ma Y.Z."/>
            <person name="Qiu Y.X."/>
        </authorList>
    </citation>
    <scope>NUCLEOTIDE SEQUENCE [LARGE SCALE GENOMIC DNA]</scope>
    <source>
        <strain evidence="3">Hangzhou</strain>
    </source>
</reference>
<dbReference type="Proteomes" id="UP001415857">
    <property type="component" value="Unassembled WGS sequence"/>
</dbReference>
<dbReference type="PANTHER" id="PTHR33827">
    <property type="entry name" value="PROTEIN SAWADEE HOMEODOMAIN HOMOLOG 2"/>
    <property type="match status" value="1"/>
</dbReference>
<name>A0AAP0S4K4_LIQFO</name>
<dbReference type="PANTHER" id="PTHR33827:SF9">
    <property type="entry name" value="SAWADEE DOMAIN-CONTAINING PROTEIN"/>
    <property type="match status" value="1"/>
</dbReference>
<evidence type="ECO:0000259" key="2">
    <source>
        <dbReference type="Pfam" id="PF16719"/>
    </source>
</evidence>
<organism evidence="3 4">
    <name type="scientific">Liquidambar formosana</name>
    <name type="common">Formosan gum</name>
    <dbReference type="NCBI Taxonomy" id="63359"/>
    <lineage>
        <taxon>Eukaryota</taxon>
        <taxon>Viridiplantae</taxon>
        <taxon>Streptophyta</taxon>
        <taxon>Embryophyta</taxon>
        <taxon>Tracheophyta</taxon>
        <taxon>Spermatophyta</taxon>
        <taxon>Magnoliopsida</taxon>
        <taxon>eudicotyledons</taxon>
        <taxon>Gunneridae</taxon>
        <taxon>Pentapetalae</taxon>
        <taxon>Saxifragales</taxon>
        <taxon>Altingiaceae</taxon>
        <taxon>Liquidambar</taxon>
    </lineage>
</organism>
<feature type="compositionally biased region" description="Basic and acidic residues" evidence="1">
    <location>
        <begin position="253"/>
        <end position="262"/>
    </location>
</feature>
<feature type="compositionally biased region" description="Basic and acidic residues" evidence="1">
    <location>
        <begin position="534"/>
        <end position="554"/>
    </location>
</feature>
<keyword evidence="4" id="KW-1185">Reference proteome</keyword>
<dbReference type="GO" id="GO:0003682">
    <property type="term" value="F:chromatin binding"/>
    <property type="evidence" value="ECO:0007669"/>
    <property type="project" value="InterPro"/>
</dbReference>
<dbReference type="InterPro" id="IPR039276">
    <property type="entry name" value="SHH1/2"/>
</dbReference>